<protein>
    <submittedName>
        <fullName evidence="1">Uncharacterized protein</fullName>
    </submittedName>
</protein>
<dbReference type="AlphaFoldDB" id="A0A0G0Q0B7"/>
<name>A0A0G0Q0B7_UNCC2</name>
<dbReference type="EMBL" id="LBVV01000004">
    <property type="protein sequence ID" value="KKQ95101.1"/>
    <property type="molecule type" value="Genomic_DNA"/>
</dbReference>
<accession>A0A0G0Q0B7</accession>
<reference evidence="1 2" key="1">
    <citation type="journal article" date="2015" name="Nature">
        <title>rRNA introns, odd ribosomes, and small enigmatic genomes across a large radiation of phyla.</title>
        <authorList>
            <person name="Brown C.T."/>
            <person name="Hug L.A."/>
            <person name="Thomas B.C."/>
            <person name="Sharon I."/>
            <person name="Castelle C.J."/>
            <person name="Singh A."/>
            <person name="Wilkins M.J."/>
            <person name="Williams K.H."/>
            <person name="Banfield J.F."/>
        </authorList>
    </citation>
    <scope>NUCLEOTIDE SEQUENCE [LARGE SCALE GENOMIC DNA]</scope>
</reference>
<organism evidence="1 2">
    <name type="scientific">candidate division CPR2 bacterium GW2011_GWC2_39_10</name>
    <dbReference type="NCBI Taxonomy" id="1618345"/>
    <lineage>
        <taxon>Bacteria</taxon>
        <taxon>Bacteria division CPR2</taxon>
    </lineage>
</organism>
<gene>
    <name evidence="1" type="ORF">UT18_C0004G0053</name>
</gene>
<evidence type="ECO:0000313" key="1">
    <source>
        <dbReference type="EMBL" id="KKQ95101.1"/>
    </source>
</evidence>
<proteinExistence type="predicted"/>
<comment type="caution">
    <text evidence="1">The sequence shown here is derived from an EMBL/GenBank/DDBJ whole genome shotgun (WGS) entry which is preliminary data.</text>
</comment>
<sequence>MFLNRLIAGVNRQKKNSKYLDSLRVLGIEPLQFKSNCILYFFVSRTLTKHPATVGFLESLILAQDERWRRA</sequence>
<dbReference type="Proteomes" id="UP000034207">
    <property type="component" value="Unassembled WGS sequence"/>
</dbReference>
<evidence type="ECO:0000313" key="2">
    <source>
        <dbReference type="Proteomes" id="UP000034207"/>
    </source>
</evidence>